<dbReference type="SFLD" id="SFLDG01129">
    <property type="entry name" value="C1.5:_HAD__Beta-PGM__Phosphata"/>
    <property type="match status" value="1"/>
</dbReference>
<dbReference type="InterPro" id="IPR023214">
    <property type="entry name" value="HAD_sf"/>
</dbReference>
<sequence length="248" mass="27244">MPLITVNYLLFDLDGTLVSSTDAADQTWKDYCEKHGVSYEELSKTVHGTRTAETLAKYFPNVDNTDNKAVKELECSIANNYKELVSLVPGASDLLISLDRPTGSLPGEVFKHRKWAIVTSGTPWVADAWFDHILKSVGKPEVLITANDVTSGKPAPDGYLLAAQRLKEKWQDDRKDLRTVVFEDAPVGVRAGKASGSIVVALTTTYDKESLFEAGADYVVEDLTQVCVRSNTTASTVLIITDPMERDE</sequence>
<reference evidence="1 2" key="1">
    <citation type="submission" date="2016-03" db="EMBL/GenBank/DDBJ databases">
        <title>How can Kluyveromyces marxianus grow so fast - potential evolutionary course in Saccharomyces Complex revealed by comparative genomics.</title>
        <authorList>
            <person name="Mo W."/>
            <person name="Lu W."/>
            <person name="Yang X."/>
            <person name="Qi J."/>
            <person name="Lv H."/>
        </authorList>
    </citation>
    <scope>NUCLEOTIDE SEQUENCE [LARGE SCALE GENOMIC DNA]</scope>
    <source>
        <strain evidence="1 2">FIM1</strain>
    </source>
</reference>
<dbReference type="CDD" id="cd07527">
    <property type="entry name" value="HAD_ScGPP-like"/>
    <property type="match status" value="1"/>
</dbReference>
<dbReference type="Proteomes" id="UP000422736">
    <property type="component" value="Chromosome 3"/>
</dbReference>
<protein>
    <submittedName>
        <fullName evidence="1">2-deoxyglucose-6-phosphate phosphatase 2</fullName>
    </submittedName>
</protein>
<evidence type="ECO:0000313" key="2">
    <source>
        <dbReference type="Proteomes" id="UP000422736"/>
    </source>
</evidence>
<dbReference type="SUPFAM" id="SSF56784">
    <property type="entry name" value="HAD-like"/>
    <property type="match status" value="1"/>
</dbReference>
<keyword evidence="2" id="KW-1185">Reference proteome</keyword>
<dbReference type="InterPro" id="IPR051806">
    <property type="entry name" value="HAD-like_SPP"/>
</dbReference>
<organism evidence="1 2">
    <name type="scientific">Kluyveromyces marxianus</name>
    <name type="common">Yeast</name>
    <name type="synonym">Candida kefyr</name>
    <dbReference type="NCBI Taxonomy" id="4911"/>
    <lineage>
        <taxon>Eukaryota</taxon>
        <taxon>Fungi</taxon>
        <taxon>Dikarya</taxon>
        <taxon>Ascomycota</taxon>
        <taxon>Saccharomycotina</taxon>
        <taxon>Saccharomycetes</taxon>
        <taxon>Saccharomycetales</taxon>
        <taxon>Saccharomycetaceae</taxon>
        <taxon>Kluyveromyces</taxon>
    </lineage>
</organism>
<reference evidence="1 2" key="2">
    <citation type="submission" date="2019-11" db="EMBL/GenBank/DDBJ databases">
        <authorList>
            <person name="Lu H."/>
        </authorList>
    </citation>
    <scope>NUCLEOTIDE SEQUENCE [LARGE SCALE GENOMIC DNA]</scope>
    <source>
        <strain evidence="1 2">FIM1</strain>
    </source>
</reference>
<gene>
    <name evidence="1" type="primary">DOG2</name>
    <name evidence="1" type="ORF">FIM1_2098</name>
</gene>
<dbReference type="Pfam" id="PF00702">
    <property type="entry name" value="Hydrolase"/>
    <property type="match status" value="1"/>
</dbReference>
<accession>A0ABX6ESV7</accession>
<dbReference type="PROSITE" id="PS01228">
    <property type="entry name" value="COF_1"/>
    <property type="match status" value="1"/>
</dbReference>
<dbReference type="EMBL" id="CP015056">
    <property type="protein sequence ID" value="QGN15408.1"/>
    <property type="molecule type" value="Genomic_DNA"/>
</dbReference>
<name>A0ABX6ESV7_KLUMA</name>
<dbReference type="Gene3D" id="3.40.50.1000">
    <property type="entry name" value="HAD superfamily/HAD-like"/>
    <property type="match status" value="1"/>
</dbReference>
<dbReference type="InterPro" id="IPR006439">
    <property type="entry name" value="HAD-SF_hydro_IA"/>
</dbReference>
<proteinExistence type="predicted"/>
<dbReference type="InterPro" id="IPR023198">
    <property type="entry name" value="PGP-like_dom2"/>
</dbReference>
<dbReference type="PANTHER" id="PTHR43481">
    <property type="entry name" value="FRUCTOSE-1-PHOSPHATE PHOSPHATASE"/>
    <property type="match status" value="1"/>
</dbReference>
<dbReference type="PANTHER" id="PTHR43481:SF9">
    <property type="entry name" value="2-DEOXYGLUCOSE-6-PHOSPHATE PHOSPHATASE 1-RELATED"/>
    <property type="match status" value="1"/>
</dbReference>
<dbReference type="SFLD" id="SFLDS00003">
    <property type="entry name" value="Haloacid_Dehalogenase"/>
    <property type="match status" value="1"/>
</dbReference>
<dbReference type="NCBIfam" id="TIGR01509">
    <property type="entry name" value="HAD-SF-IA-v3"/>
    <property type="match status" value="1"/>
</dbReference>
<dbReference type="InterPro" id="IPR036412">
    <property type="entry name" value="HAD-like_sf"/>
</dbReference>
<evidence type="ECO:0000313" key="1">
    <source>
        <dbReference type="EMBL" id="QGN15408.1"/>
    </source>
</evidence>
<dbReference type="Gene3D" id="1.10.150.240">
    <property type="entry name" value="Putative phosphatase, domain 2"/>
    <property type="match status" value="1"/>
</dbReference>